<evidence type="ECO:0000313" key="3">
    <source>
        <dbReference type="EMBL" id="GAA4941556.1"/>
    </source>
</evidence>
<name>A0ABP9GFG9_9ACTN</name>
<dbReference type="EMBL" id="BAABIK010000012">
    <property type="protein sequence ID" value="GAA4941556.1"/>
    <property type="molecule type" value="Genomic_DNA"/>
</dbReference>
<feature type="domain" description="Histidine kinase/HSP90-like ATPase" evidence="2">
    <location>
        <begin position="62"/>
        <end position="179"/>
    </location>
</feature>
<dbReference type="Proteomes" id="UP001499993">
    <property type="component" value="Unassembled WGS sequence"/>
</dbReference>
<organism evidence="3 4">
    <name type="scientific">Streptomonospora halophila</name>
    <dbReference type="NCBI Taxonomy" id="427369"/>
    <lineage>
        <taxon>Bacteria</taxon>
        <taxon>Bacillati</taxon>
        <taxon>Actinomycetota</taxon>
        <taxon>Actinomycetes</taxon>
        <taxon>Streptosporangiales</taxon>
        <taxon>Nocardiopsidaceae</taxon>
        <taxon>Streptomonospora</taxon>
    </lineage>
</organism>
<dbReference type="InterPro" id="IPR050267">
    <property type="entry name" value="Anti-sigma-factor_SerPK"/>
</dbReference>
<reference evidence="4" key="1">
    <citation type="journal article" date="2019" name="Int. J. Syst. Evol. Microbiol.">
        <title>The Global Catalogue of Microorganisms (GCM) 10K type strain sequencing project: providing services to taxonomists for standard genome sequencing and annotation.</title>
        <authorList>
            <consortium name="The Broad Institute Genomics Platform"/>
            <consortium name="The Broad Institute Genome Sequencing Center for Infectious Disease"/>
            <person name="Wu L."/>
            <person name="Ma J."/>
        </authorList>
    </citation>
    <scope>NUCLEOTIDE SEQUENCE [LARGE SCALE GENOMIC DNA]</scope>
    <source>
        <strain evidence="4">JCM 18123</strain>
    </source>
</reference>
<gene>
    <name evidence="3" type="ORF">GCM10023224_24460</name>
</gene>
<dbReference type="CDD" id="cd16936">
    <property type="entry name" value="HATPase_RsbW-like"/>
    <property type="match status" value="1"/>
</dbReference>
<keyword evidence="1" id="KW-0418">Kinase</keyword>
<dbReference type="SUPFAM" id="SSF55874">
    <property type="entry name" value="ATPase domain of HSP90 chaperone/DNA topoisomerase II/histidine kinase"/>
    <property type="match status" value="1"/>
</dbReference>
<evidence type="ECO:0000313" key="4">
    <source>
        <dbReference type="Proteomes" id="UP001499993"/>
    </source>
</evidence>
<dbReference type="PANTHER" id="PTHR35526">
    <property type="entry name" value="ANTI-SIGMA-F FACTOR RSBW-RELATED"/>
    <property type="match status" value="1"/>
</dbReference>
<proteinExistence type="predicted"/>
<keyword evidence="1" id="KW-0808">Transferase</keyword>
<sequence>MTAHSAHFHAGGLFLASGGARVPSARVGDVPGGWQGLSLAPLPVGEHFIRPITAVCGLGFHPASVKRARDFAAGVLEDWGLESLSCDLRLVVSELVTNACRHAAPVDSGMISEWSVQFGLVRGDGELTCMVFDPSRAAPVISELDEGCGEGGRGLRLIDSYSSDWGWNILDGQGKVVWAAFSIPDAP</sequence>
<comment type="caution">
    <text evidence="3">The sequence shown here is derived from an EMBL/GenBank/DDBJ whole genome shotgun (WGS) entry which is preliminary data.</text>
</comment>
<accession>A0ABP9GFG9</accession>
<protein>
    <recommendedName>
        <fullName evidence="2">Histidine kinase/HSP90-like ATPase domain-containing protein</fullName>
    </recommendedName>
</protein>
<dbReference type="Pfam" id="PF13581">
    <property type="entry name" value="HATPase_c_2"/>
    <property type="match status" value="1"/>
</dbReference>
<keyword evidence="4" id="KW-1185">Reference proteome</keyword>
<dbReference type="InterPro" id="IPR003594">
    <property type="entry name" value="HATPase_dom"/>
</dbReference>
<evidence type="ECO:0000256" key="1">
    <source>
        <dbReference type="ARBA" id="ARBA00022527"/>
    </source>
</evidence>
<dbReference type="RefSeq" id="WP_345556676.1">
    <property type="nucleotide sequence ID" value="NZ_BAABIK010000012.1"/>
</dbReference>
<dbReference type="PANTHER" id="PTHR35526:SF3">
    <property type="entry name" value="ANTI-SIGMA-F FACTOR RSBW"/>
    <property type="match status" value="1"/>
</dbReference>
<dbReference type="Gene3D" id="3.30.565.10">
    <property type="entry name" value="Histidine kinase-like ATPase, C-terminal domain"/>
    <property type="match status" value="1"/>
</dbReference>
<dbReference type="InterPro" id="IPR036890">
    <property type="entry name" value="HATPase_C_sf"/>
</dbReference>
<keyword evidence="1" id="KW-0723">Serine/threonine-protein kinase</keyword>
<evidence type="ECO:0000259" key="2">
    <source>
        <dbReference type="Pfam" id="PF13581"/>
    </source>
</evidence>